<reference evidence="1" key="1">
    <citation type="submission" date="2020-04" db="EMBL/GenBank/DDBJ databases">
        <authorList>
            <person name="Chiriac C."/>
            <person name="Salcher M."/>
            <person name="Ghai R."/>
            <person name="Kavagutti S V."/>
        </authorList>
    </citation>
    <scope>NUCLEOTIDE SEQUENCE</scope>
</reference>
<sequence length="62" mass="7388">MQKKPSEPTNLEPKPHPYRCQKHRMWMKRGHCELCCLERDALKKENELLGGSNKPKVFIRKI</sequence>
<protein>
    <submittedName>
        <fullName evidence="1">Uncharacterized protein</fullName>
    </submittedName>
</protein>
<evidence type="ECO:0000313" key="1">
    <source>
        <dbReference type="EMBL" id="CAB4132388.1"/>
    </source>
</evidence>
<accession>A0A6J5LCP4</accession>
<dbReference type="EMBL" id="LR796267">
    <property type="protein sequence ID" value="CAB4132388.1"/>
    <property type="molecule type" value="Genomic_DNA"/>
</dbReference>
<gene>
    <name evidence="1" type="ORF">UFOVP248_29</name>
</gene>
<organism evidence="1">
    <name type="scientific">uncultured Caudovirales phage</name>
    <dbReference type="NCBI Taxonomy" id="2100421"/>
    <lineage>
        <taxon>Viruses</taxon>
        <taxon>Duplodnaviria</taxon>
        <taxon>Heunggongvirae</taxon>
        <taxon>Uroviricota</taxon>
        <taxon>Caudoviricetes</taxon>
        <taxon>Peduoviridae</taxon>
        <taxon>Maltschvirus</taxon>
        <taxon>Maltschvirus maltsch</taxon>
    </lineage>
</organism>
<proteinExistence type="predicted"/>
<name>A0A6J5LCP4_9CAUD</name>